<protein>
    <submittedName>
        <fullName evidence="2">Laccase-3-like protein</fullName>
    </submittedName>
</protein>
<dbReference type="InterPro" id="IPR008972">
    <property type="entry name" value="Cupredoxin"/>
</dbReference>
<dbReference type="EMBL" id="QPKB01000003">
    <property type="protein sequence ID" value="RWR81276.1"/>
    <property type="molecule type" value="Genomic_DNA"/>
</dbReference>
<name>A0A443NS13_9MAGN</name>
<dbReference type="InterPro" id="IPR001117">
    <property type="entry name" value="Cu-oxidase_2nd"/>
</dbReference>
<reference evidence="2 3" key="1">
    <citation type="journal article" date="2019" name="Nat. Plants">
        <title>Stout camphor tree genome fills gaps in understanding of flowering plant genome evolution.</title>
        <authorList>
            <person name="Chaw S.M."/>
            <person name="Liu Y.C."/>
            <person name="Wu Y.W."/>
            <person name="Wang H.Y."/>
            <person name="Lin C.I."/>
            <person name="Wu C.S."/>
            <person name="Ke H.M."/>
            <person name="Chang L.Y."/>
            <person name="Hsu C.Y."/>
            <person name="Yang H.T."/>
            <person name="Sudianto E."/>
            <person name="Hsu M.H."/>
            <person name="Wu K.P."/>
            <person name="Wang L.N."/>
            <person name="Leebens-Mack J.H."/>
            <person name="Tsai I.J."/>
        </authorList>
    </citation>
    <scope>NUCLEOTIDE SEQUENCE [LARGE SCALE GENOMIC DNA]</scope>
    <source>
        <strain evidence="3">cv. Chaw 1501</strain>
        <tissue evidence="2">Young leaves</tissue>
    </source>
</reference>
<organism evidence="2 3">
    <name type="scientific">Cinnamomum micranthum f. kanehirae</name>
    <dbReference type="NCBI Taxonomy" id="337451"/>
    <lineage>
        <taxon>Eukaryota</taxon>
        <taxon>Viridiplantae</taxon>
        <taxon>Streptophyta</taxon>
        <taxon>Embryophyta</taxon>
        <taxon>Tracheophyta</taxon>
        <taxon>Spermatophyta</taxon>
        <taxon>Magnoliopsida</taxon>
        <taxon>Magnoliidae</taxon>
        <taxon>Laurales</taxon>
        <taxon>Lauraceae</taxon>
        <taxon>Cinnamomum</taxon>
    </lineage>
</organism>
<comment type="caution">
    <text evidence="2">The sequence shown here is derived from an EMBL/GenBank/DDBJ whole genome shotgun (WGS) entry which is preliminary data.</text>
</comment>
<dbReference type="STRING" id="337451.A0A443NS13"/>
<dbReference type="Proteomes" id="UP000283530">
    <property type="component" value="Unassembled WGS sequence"/>
</dbReference>
<evidence type="ECO:0000313" key="3">
    <source>
        <dbReference type="Proteomes" id="UP000283530"/>
    </source>
</evidence>
<keyword evidence="3" id="KW-1185">Reference proteome</keyword>
<dbReference type="AlphaFoldDB" id="A0A443NS13"/>
<dbReference type="Gene3D" id="2.60.40.420">
    <property type="entry name" value="Cupredoxins - blue copper proteins"/>
    <property type="match status" value="1"/>
</dbReference>
<dbReference type="PANTHER" id="PTHR11709:SF417">
    <property type="entry name" value="LACCASE-17"/>
    <property type="match status" value="1"/>
</dbReference>
<dbReference type="OrthoDB" id="1734758at2759"/>
<accession>A0A443NS13</accession>
<dbReference type="InterPro" id="IPR045087">
    <property type="entry name" value="Cu-oxidase_fam"/>
</dbReference>
<feature type="domain" description="Plastocyanin-like" evidence="1">
    <location>
        <begin position="32"/>
        <end position="121"/>
    </location>
</feature>
<proteinExistence type="predicted"/>
<sequence length="163" mass="17954">MLSFEADDANAIATSHILSMLQNCDHSSDSVNYLLRIINAAMNQELSSALPATKMTVFLLMPVYTKPFTTSVLLITPGQTTDVFLTANSARPLTTWQPGPTPMLSVAFDNTTTTAILQYKSASRSKQNHMLPRLPGFKRHPSATAFTNKFKSRLKSQSRPTSM</sequence>
<evidence type="ECO:0000313" key="2">
    <source>
        <dbReference type="EMBL" id="RWR81276.1"/>
    </source>
</evidence>
<dbReference type="PANTHER" id="PTHR11709">
    <property type="entry name" value="MULTI-COPPER OXIDASE"/>
    <property type="match status" value="1"/>
</dbReference>
<evidence type="ECO:0000259" key="1">
    <source>
        <dbReference type="Pfam" id="PF00394"/>
    </source>
</evidence>
<dbReference type="GO" id="GO:0016491">
    <property type="term" value="F:oxidoreductase activity"/>
    <property type="evidence" value="ECO:0007669"/>
    <property type="project" value="TreeGrafter"/>
</dbReference>
<dbReference type="Pfam" id="PF00394">
    <property type="entry name" value="Cu-oxidase"/>
    <property type="match status" value="1"/>
</dbReference>
<gene>
    <name evidence="2" type="ORF">CKAN_00995200</name>
</gene>
<dbReference type="SUPFAM" id="SSF49503">
    <property type="entry name" value="Cupredoxins"/>
    <property type="match status" value="1"/>
</dbReference>